<dbReference type="GO" id="GO:0005763">
    <property type="term" value="C:mitochondrial small ribosomal subunit"/>
    <property type="evidence" value="ECO:0007669"/>
    <property type="project" value="TreeGrafter"/>
</dbReference>
<comment type="caution">
    <text evidence="8">The sequence shown here is derived from an EMBL/GenBank/DDBJ whole genome shotgun (WGS) entry which is preliminary data.</text>
</comment>
<organism evidence="8 9">
    <name type="scientific">Silurus meridionalis</name>
    <name type="common">Southern catfish</name>
    <name type="synonym">Silurus soldatovi meridionalis</name>
    <dbReference type="NCBI Taxonomy" id="175797"/>
    <lineage>
        <taxon>Eukaryota</taxon>
        <taxon>Metazoa</taxon>
        <taxon>Chordata</taxon>
        <taxon>Craniata</taxon>
        <taxon>Vertebrata</taxon>
        <taxon>Euteleostomi</taxon>
        <taxon>Actinopterygii</taxon>
        <taxon>Neopterygii</taxon>
        <taxon>Teleostei</taxon>
        <taxon>Ostariophysi</taxon>
        <taxon>Siluriformes</taxon>
        <taxon>Siluridae</taxon>
        <taxon>Silurus</taxon>
    </lineage>
</organism>
<comment type="subcellular location">
    <subcellularLocation>
        <location evidence="1">Mitochondrion</location>
    </subcellularLocation>
</comment>
<gene>
    <name evidence="8" type="ORF">HF521_019298</name>
</gene>
<dbReference type="GO" id="GO:0003735">
    <property type="term" value="F:structural constituent of ribosome"/>
    <property type="evidence" value="ECO:0007669"/>
    <property type="project" value="TreeGrafter"/>
</dbReference>
<keyword evidence="6" id="KW-0496">Mitochondrion</keyword>
<evidence type="ECO:0000256" key="7">
    <source>
        <dbReference type="ARBA" id="ARBA00045681"/>
    </source>
</evidence>
<proteinExistence type="predicted"/>
<dbReference type="InterPro" id="IPR029063">
    <property type="entry name" value="SAM-dependent_MTases_sf"/>
</dbReference>
<dbReference type="Pfam" id="PF09243">
    <property type="entry name" value="Rsm22"/>
    <property type="match status" value="1"/>
</dbReference>
<evidence type="ECO:0000256" key="1">
    <source>
        <dbReference type="ARBA" id="ARBA00004173"/>
    </source>
</evidence>
<evidence type="ECO:0008006" key="10">
    <source>
        <dbReference type="Google" id="ProtNLM"/>
    </source>
</evidence>
<comment type="function">
    <text evidence="7">Mitochondrial ribosome (mitoribosome) assembly factor. Binds at the interface of the head and body domains of the mitochondrial small ribosomal subunit (mt-SSU), occluding the mRNA channel and preventing compaction of the head domain towards the body. Probable inactive methyltransferase: retains the characteristic folding and ability to bind S-adenosyl-L-methionine, but it probably lost its methyltransferase activity.</text>
</comment>
<dbReference type="InterPro" id="IPR015324">
    <property type="entry name" value="Ribosomal_Rsm22-like"/>
</dbReference>
<dbReference type="Gene3D" id="3.40.50.150">
    <property type="entry name" value="Vaccinia Virus protein VP39"/>
    <property type="match status" value="1"/>
</dbReference>
<dbReference type="PANTHER" id="PTHR13184">
    <property type="entry name" value="37S RIBOSOMAL PROTEIN S22"/>
    <property type="match status" value="1"/>
</dbReference>
<keyword evidence="9" id="KW-1185">Reference proteome</keyword>
<name>A0A8T0BGA9_SILME</name>
<dbReference type="Proteomes" id="UP000606274">
    <property type="component" value="Unassembled WGS sequence"/>
</dbReference>
<evidence type="ECO:0000313" key="9">
    <source>
        <dbReference type="Proteomes" id="UP000606274"/>
    </source>
</evidence>
<evidence type="ECO:0000256" key="3">
    <source>
        <dbReference type="ARBA" id="ARBA00022946"/>
    </source>
</evidence>
<dbReference type="GO" id="GO:0051536">
    <property type="term" value="F:iron-sulfur cluster binding"/>
    <property type="evidence" value="ECO:0007669"/>
    <property type="project" value="UniProtKB-KW"/>
</dbReference>
<keyword evidence="5" id="KW-0411">Iron-sulfur</keyword>
<evidence type="ECO:0000256" key="4">
    <source>
        <dbReference type="ARBA" id="ARBA00023004"/>
    </source>
</evidence>
<keyword evidence="4" id="KW-0408">Iron</keyword>
<evidence type="ECO:0000256" key="2">
    <source>
        <dbReference type="ARBA" id="ARBA00022723"/>
    </source>
</evidence>
<dbReference type="InterPro" id="IPR052571">
    <property type="entry name" value="Mt_RNA_Methyltransferase"/>
</dbReference>
<dbReference type="SUPFAM" id="SSF53335">
    <property type="entry name" value="S-adenosyl-L-methionine-dependent methyltransferases"/>
    <property type="match status" value="1"/>
</dbReference>
<reference evidence="8" key="1">
    <citation type="submission" date="2020-08" db="EMBL/GenBank/DDBJ databases">
        <title>Chromosome-level assembly of Southern catfish (Silurus meridionalis) provides insights into visual adaptation to the nocturnal and benthic lifestyles.</title>
        <authorList>
            <person name="Zhang Y."/>
            <person name="Wang D."/>
            <person name="Peng Z."/>
        </authorList>
    </citation>
    <scope>NUCLEOTIDE SEQUENCE</scope>
    <source>
        <strain evidence="8">SWU-2019-XX</strain>
        <tissue evidence="8">Muscle</tissue>
    </source>
</reference>
<dbReference type="GO" id="GO:0008168">
    <property type="term" value="F:methyltransferase activity"/>
    <property type="evidence" value="ECO:0007669"/>
    <property type="project" value="InterPro"/>
</dbReference>
<evidence type="ECO:0000256" key="5">
    <source>
        <dbReference type="ARBA" id="ARBA00023014"/>
    </source>
</evidence>
<dbReference type="EMBL" id="JABFDY010000006">
    <property type="protein sequence ID" value="KAF7706044.1"/>
    <property type="molecule type" value="Genomic_DNA"/>
</dbReference>
<evidence type="ECO:0000313" key="8">
    <source>
        <dbReference type="EMBL" id="KAF7706044.1"/>
    </source>
</evidence>
<sequence length="460" mass="52333">MSSLCGSFPMILRAAVPLTRTLRCKTVAVPFIHPEFIRSSSHRKHPGVTNLKTLQLPKELQNGALSVIYKSEMKDLSERAHKLTNFLWSRKRAVESRELRERANKLEKKWKEKVEEQESNKNPASFDTRIRKKVLSELKRTTYHWTPLKYDADLALVYMLARLAGGYAAVMRALFEIKKRDSSFTPRSLLDFGSGVGMALWAAHTHWGDSLKEYVCVDASAAMNSLAKRLLTGDSEGDEPLIKHVYFRQFLPVSPKVQSDLVLAAFSLSELPSQEEREETLLTLWRKTHSYLVLVENGTKEGHQIIMEAKDVLLKREETVSGVGRPVVFAPCTHQQPCPKLLKQPITPCNFLQPYFPLPLSGNSDPVQERFSYLVLSRTALQESEAVQWSRIVSPLSRQARHVQCTICCSNAQLQQLAITAKHHGRDSYRCARSSDWGDRLNTVLTDTHTQRHIETKKTE</sequence>
<keyword evidence="3" id="KW-0809">Transit peptide</keyword>
<dbReference type="OrthoDB" id="421327at2759"/>
<accession>A0A8T0BGA9</accession>
<dbReference type="GO" id="GO:0046872">
    <property type="term" value="F:metal ion binding"/>
    <property type="evidence" value="ECO:0007669"/>
    <property type="project" value="UniProtKB-KW"/>
</dbReference>
<dbReference type="PANTHER" id="PTHR13184:SF5">
    <property type="entry name" value="METHYLTRANSFERASE-LIKE PROTEIN 17, MITOCHONDRIAL"/>
    <property type="match status" value="1"/>
</dbReference>
<dbReference type="AlphaFoldDB" id="A0A8T0BGA9"/>
<keyword evidence="2" id="KW-0479">Metal-binding</keyword>
<dbReference type="GO" id="GO:0006412">
    <property type="term" value="P:translation"/>
    <property type="evidence" value="ECO:0007669"/>
    <property type="project" value="InterPro"/>
</dbReference>
<protein>
    <recommendedName>
        <fullName evidence="10">Methyltransferase-like protein 17, mitochondrial</fullName>
    </recommendedName>
</protein>
<evidence type="ECO:0000256" key="6">
    <source>
        <dbReference type="ARBA" id="ARBA00023128"/>
    </source>
</evidence>